<evidence type="ECO:0000256" key="4">
    <source>
        <dbReference type="ARBA" id="ARBA00022723"/>
    </source>
</evidence>
<dbReference type="PANTHER" id="PTHR35457">
    <property type="entry name" value="HEME A SYNTHASE"/>
    <property type="match status" value="1"/>
</dbReference>
<keyword evidence="5 13" id="KW-1133">Transmembrane helix</keyword>
<evidence type="ECO:0000256" key="6">
    <source>
        <dbReference type="ARBA" id="ARBA00023002"/>
    </source>
</evidence>
<dbReference type="GO" id="GO:0006784">
    <property type="term" value="P:heme A biosynthetic process"/>
    <property type="evidence" value="ECO:0007669"/>
    <property type="project" value="InterPro"/>
</dbReference>
<keyword evidence="4" id="KW-0479">Metal-binding</keyword>
<evidence type="ECO:0000256" key="13">
    <source>
        <dbReference type="SAM" id="Phobius"/>
    </source>
</evidence>
<keyword evidence="2" id="KW-1003">Cell membrane</keyword>
<accession>A0A543IFU9</accession>
<name>A0A543IFU9_9ACTN</name>
<evidence type="ECO:0000256" key="5">
    <source>
        <dbReference type="ARBA" id="ARBA00022989"/>
    </source>
</evidence>
<evidence type="ECO:0000256" key="2">
    <source>
        <dbReference type="ARBA" id="ARBA00022475"/>
    </source>
</evidence>
<dbReference type="GO" id="GO:0046872">
    <property type="term" value="F:metal ion binding"/>
    <property type="evidence" value="ECO:0007669"/>
    <property type="project" value="UniProtKB-KW"/>
</dbReference>
<comment type="caution">
    <text evidence="14">The sequence shown here is derived from an EMBL/GenBank/DDBJ whole genome shotgun (WGS) entry which is preliminary data.</text>
</comment>
<feature type="region of interest" description="Disordered" evidence="12">
    <location>
        <begin position="319"/>
        <end position="359"/>
    </location>
</feature>
<dbReference type="OrthoDB" id="5241540at2"/>
<sequence length="359" mass="37562">MGAVAERPSSDLPSRMWNAVWRPTPGSLRLLALFGVIGNVLIVVSGGAVRVTQSGLGCPDWPRCSGDSLVPTHDPDHPLLNMSIEFGNRLVTFVVLTAGLLVFIAALRLRPRRKELVWWALAQPMSVVAQAIIGGIVVLTKLHPAAVSLHFLVSPALLVFCVALWVRAGEGDAPALRLAGPWTRGLTAALLASCAAVLIAGTVVTGTGPHAGDADSRRYGFDITEVARVHSVLAWVTAGLTVAVLIALHQTGAPAAARRRGHELAALIVLQGAVGYLQYFLGVPEGLVLLHMLGSVLMWIAAFRLFFALRDRGGVPVAAVTAPPEPSELPAPSDEPEASGRRGARTGSGPSPAGNPQPA</sequence>
<gene>
    <name evidence="14" type="ORF">FHX41_3160</name>
</gene>
<dbReference type="AlphaFoldDB" id="A0A543IFU9"/>
<keyword evidence="3 13" id="KW-0812">Transmembrane</keyword>
<comment type="pathway">
    <text evidence="11">Porphyrin-containing compound metabolism.</text>
</comment>
<keyword evidence="9 13" id="KW-0472">Membrane</keyword>
<evidence type="ECO:0000256" key="12">
    <source>
        <dbReference type="SAM" id="MobiDB-lite"/>
    </source>
</evidence>
<evidence type="ECO:0000256" key="8">
    <source>
        <dbReference type="ARBA" id="ARBA00023133"/>
    </source>
</evidence>
<keyword evidence="8" id="KW-0350">Heme biosynthesis</keyword>
<dbReference type="EMBL" id="VFPO01000001">
    <property type="protein sequence ID" value="TQM69465.1"/>
    <property type="molecule type" value="Genomic_DNA"/>
</dbReference>
<evidence type="ECO:0000256" key="10">
    <source>
        <dbReference type="ARBA" id="ARBA00023157"/>
    </source>
</evidence>
<feature type="transmembrane region" description="Helical" evidence="13">
    <location>
        <begin position="30"/>
        <end position="49"/>
    </location>
</feature>
<feature type="transmembrane region" description="Helical" evidence="13">
    <location>
        <begin position="232"/>
        <end position="252"/>
    </location>
</feature>
<dbReference type="Proteomes" id="UP000316706">
    <property type="component" value="Unassembled WGS sequence"/>
</dbReference>
<evidence type="ECO:0000256" key="3">
    <source>
        <dbReference type="ARBA" id="ARBA00022692"/>
    </source>
</evidence>
<evidence type="ECO:0000256" key="11">
    <source>
        <dbReference type="ARBA" id="ARBA00023444"/>
    </source>
</evidence>
<feature type="transmembrane region" description="Helical" evidence="13">
    <location>
        <begin position="264"/>
        <end position="281"/>
    </location>
</feature>
<reference evidence="14 15" key="1">
    <citation type="submission" date="2019-06" db="EMBL/GenBank/DDBJ databases">
        <title>Sequencing the genomes of 1000 actinobacteria strains.</title>
        <authorList>
            <person name="Klenk H.-P."/>
        </authorList>
    </citation>
    <scope>NUCLEOTIDE SEQUENCE [LARGE SCALE GENOMIC DNA]</scope>
    <source>
        <strain evidence="14 15">DSM 45043</strain>
    </source>
</reference>
<evidence type="ECO:0000256" key="1">
    <source>
        <dbReference type="ARBA" id="ARBA00004141"/>
    </source>
</evidence>
<dbReference type="GO" id="GO:0016020">
    <property type="term" value="C:membrane"/>
    <property type="evidence" value="ECO:0007669"/>
    <property type="project" value="UniProtKB-SubCell"/>
</dbReference>
<keyword evidence="7" id="KW-0408">Iron</keyword>
<dbReference type="InterPro" id="IPR003780">
    <property type="entry name" value="COX15/CtaA_fam"/>
</dbReference>
<feature type="transmembrane region" description="Helical" evidence="13">
    <location>
        <begin position="145"/>
        <end position="166"/>
    </location>
</feature>
<evidence type="ECO:0000313" key="14">
    <source>
        <dbReference type="EMBL" id="TQM69465.1"/>
    </source>
</evidence>
<proteinExistence type="predicted"/>
<feature type="transmembrane region" description="Helical" evidence="13">
    <location>
        <begin position="287"/>
        <end position="307"/>
    </location>
</feature>
<evidence type="ECO:0000256" key="7">
    <source>
        <dbReference type="ARBA" id="ARBA00023004"/>
    </source>
</evidence>
<feature type="transmembrane region" description="Helical" evidence="13">
    <location>
        <begin position="116"/>
        <end position="139"/>
    </location>
</feature>
<keyword evidence="15" id="KW-1185">Reference proteome</keyword>
<organism evidence="14 15">
    <name type="scientific">Actinomadura hallensis</name>
    <dbReference type="NCBI Taxonomy" id="337895"/>
    <lineage>
        <taxon>Bacteria</taxon>
        <taxon>Bacillati</taxon>
        <taxon>Actinomycetota</taxon>
        <taxon>Actinomycetes</taxon>
        <taxon>Streptosporangiales</taxon>
        <taxon>Thermomonosporaceae</taxon>
        <taxon>Actinomadura</taxon>
    </lineage>
</organism>
<protein>
    <submittedName>
        <fullName evidence="14">Cytochrome c oxidase assembly protein subunit 15</fullName>
    </submittedName>
</protein>
<dbReference type="PANTHER" id="PTHR35457:SF1">
    <property type="entry name" value="HEME A SYNTHASE"/>
    <property type="match status" value="1"/>
</dbReference>
<evidence type="ECO:0000256" key="9">
    <source>
        <dbReference type="ARBA" id="ARBA00023136"/>
    </source>
</evidence>
<feature type="transmembrane region" description="Helical" evidence="13">
    <location>
        <begin position="186"/>
        <end position="212"/>
    </location>
</feature>
<comment type="subcellular location">
    <subcellularLocation>
        <location evidence="1">Membrane</location>
        <topology evidence="1">Multi-pass membrane protein</topology>
    </subcellularLocation>
</comment>
<feature type="transmembrane region" description="Helical" evidence="13">
    <location>
        <begin position="90"/>
        <end position="109"/>
    </location>
</feature>
<dbReference type="GO" id="GO:0016491">
    <property type="term" value="F:oxidoreductase activity"/>
    <property type="evidence" value="ECO:0007669"/>
    <property type="project" value="UniProtKB-KW"/>
</dbReference>
<evidence type="ECO:0000313" key="15">
    <source>
        <dbReference type="Proteomes" id="UP000316706"/>
    </source>
</evidence>
<keyword evidence="6" id="KW-0560">Oxidoreductase</keyword>
<dbReference type="InterPro" id="IPR050450">
    <property type="entry name" value="COX15/CtaA_HemeA_synthase"/>
</dbReference>
<dbReference type="Pfam" id="PF02628">
    <property type="entry name" value="COX15-CtaA"/>
    <property type="match status" value="1"/>
</dbReference>
<keyword evidence="10" id="KW-1015">Disulfide bond</keyword>